<evidence type="ECO:0000259" key="2">
    <source>
        <dbReference type="Pfam" id="PF08028"/>
    </source>
</evidence>
<dbReference type="Gene3D" id="1.20.140.10">
    <property type="entry name" value="Butyryl-CoA Dehydrogenase, subunit A, domain 3"/>
    <property type="match status" value="1"/>
</dbReference>
<dbReference type="GO" id="GO:0016627">
    <property type="term" value="F:oxidoreductase activity, acting on the CH-CH group of donors"/>
    <property type="evidence" value="ECO:0007669"/>
    <property type="project" value="InterPro"/>
</dbReference>
<dbReference type="InterPro" id="IPR009100">
    <property type="entry name" value="AcylCoA_DH/oxidase_NM_dom_sf"/>
</dbReference>
<evidence type="ECO:0000313" key="3">
    <source>
        <dbReference type="EMBL" id="KDR41473.1"/>
    </source>
</evidence>
<dbReference type="InterPro" id="IPR013107">
    <property type="entry name" value="Acyl-CoA_DH_C"/>
</dbReference>
<accession>A0A069PL84</accession>
<dbReference type="AlphaFoldDB" id="A0A069PL84"/>
<evidence type="ECO:0000313" key="4">
    <source>
        <dbReference type="Proteomes" id="UP000027466"/>
    </source>
</evidence>
<dbReference type="InterPro" id="IPR037069">
    <property type="entry name" value="AcylCoA_DH/ox_N_sf"/>
</dbReference>
<gene>
    <name evidence="3" type="ORF">BG61_17500</name>
</gene>
<dbReference type="GO" id="GO:0050660">
    <property type="term" value="F:flavin adenine dinucleotide binding"/>
    <property type="evidence" value="ECO:0007669"/>
    <property type="project" value="InterPro"/>
</dbReference>
<keyword evidence="1" id="KW-0560">Oxidoreductase</keyword>
<dbReference type="Pfam" id="PF08028">
    <property type="entry name" value="Acyl-CoA_dh_2"/>
    <property type="match status" value="1"/>
</dbReference>
<dbReference type="RefSeq" id="WP_035934714.1">
    <property type="nucleotide sequence ID" value="NZ_CADFFX010000005.1"/>
</dbReference>
<dbReference type="SUPFAM" id="SSF56645">
    <property type="entry name" value="Acyl-CoA dehydrogenase NM domain-like"/>
    <property type="match status" value="1"/>
</dbReference>
<name>A0A069PL84_9BURK</name>
<comment type="caution">
    <text evidence="3">The sequence shown here is derived from an EMBL/GenBank/DDBJ whole genome shotgun (WGS) entry which is preliminary data.</text>
</comment>
<dbReference type="PIRSF" id="PIRSF016578">
    <property type="entry name" value="HsaA"/>
    <property type="match status" value="1"/>
</dbReference>
<keyword evidence="4" id="KW-1185">Reference proteome</keyword>
<protein>
    <submittedName>
        <fullName evidence="3">Acyl-CoA dehydrogenase</fullName>
    </submittedName>
</protein>
<dbReference type="Gene3D" id="1.10.540.10">
    <property type="entry name" value="Acyl-CoA dehydrogenase/oxidase, N-terminal domain"/>
    <property type="match status" value="1"/>
</dbReference>
<evidence type="ECO:0000256" key="1">
    <source>
        <dbReference type="ARBA" id="ARBA00023002"/>
    </source>
</evidence>
<dbReference type="STRING" id="60547.GCA_000751215_04129"/>
<organism evidence="3 4">
    <name type="scientific">Caballeronia glathei</name>
    <dbReference type="NCBI Taxonomy" id="60547"/>
    <lineage>
        <taxon>Bacteria</taxon>
        <taxon>Pseudomonadati</taxon>
        <taxon>Pseudomonadota</taxon>
        <taxon>Betaproteobacteria</taxon>
        <taxon>Burkholderiales</taxon>
        <taxon>Burkholderiaceae</taxon>
        <taxon>Caballeronia</taxon>
    </lineage>
</organism>
<proteinExistence type="predicted"/>
<dbReference type="InterPro" id="IPR036250">
    <property type="entry name" value="AcylCo_DH-like_C"/>
</dbReference>
<reference evidence="3 4" key="1">
    <citation type="submission" date="2014-03" db="EMBL/GenBank/DDBJ databases">
        <title>Draft Genome Sequences of Four Burkholderia Strains.</title>
        <authorList>
            <person name="Liu X.Y."/>
            <person name="Li C.X."/>
            <person name="Xu J.H."/>
        </authorList>
    </citation>
    <scope>NUCLEOTIDE SEQUENCE [LARGE SCALE GENOMIC DNA]</scope>
    <source>
        <strain evidence="3 4">DSM 50014</strain>
    </source>
</reference>
<dbReference type="Proteomes" id="UP000027466">
    <property type="component" value="Unassembled WGS sequence"/>
</dbReference>
<dbReference type="EMBL" id="JFHC01000027">
    <property type="protein sequence ID" value="KDR41473.1"/>
    <property type="molecule type" value="Genomic_DNA"/>
</dbReference>
<feature type="domain" description="Acyl-CoA dehydrogenase C-terminal" evidence="2">
    <location>
        <begin position="254"/>
        <end position="383"/>
    </location>
</feature>
<dbReference type="Gene3D" id="2.40.110.10">
    <property type="entry name" value="Butyryl-CoA Dehydrogenase, subunit A, domain 2"/>
    <property type="match status" value="1"/>
</dbReference>
<dbReference type="SUPFAM" id="SSF47203">
    <property type="entry name" value="Acyl-CoA dehydrogenase C-terminal domain-like"/>
    <property type="match status" value="1"/>
</dbReference>
<sequence>MNLTQHAAPHRAATVVDLDPVASASALISSLRSRSAETDALAKLPDETITDIEGARLFDLVVPKIYGGLQASLDTWMDTVVQLGKGDGSTAWTVGLRAASTWMFLTAFPKHVVDDVFAISRKLSVASVLVPRRVKTRRVDGGVVIEDGLWGFNSGVLHAQWDLLGIPILSEDGQIVDRGVALVPTSQVTPMNDWNTIGLRGSGSISVTAKDVFVPSERIAPLSKILREDYACTHLRDAPLYRIPLIPLLATNLVLPALGMAKAALALFVEGIGKRGIAYTTYDRQDEAAVTHLQLGEASAKIDAAESVIRRSVTALEASGAREAERMTLDERTRIWRDAGFASQLIWEAVNMLAGASGGSLANVGNPMTRLWLDVRVAGLHGAICTSTTMELFGRLLAGKKPNSPLLV</sequence>
<dbReference type="InterPro" id="IPR046373">
    <property type="entry name" value="Acyl-CoA_Oxase/DH_mid-dom_sf"/>
</dbReference>